<name>A0ACB8ZWL1_ARCLA</name>
<comment type="caution">
    <text evidence="1">The sequence shown here is derived from an EMBL/GenBank/DDBJ whole genome shotgun (WGS) entry which is preliminary data.</text>
</comment>
<proteinExistence type="predicted"/>
<organism evidence="1 2">
    <name type="scientific">Arctium lappa</name>
    <name type="common">Greater burdock</name>
    <name type="synonym">Lappa major</name>
    <dbReference type="NCBI Taxonomy" id="4217"/>
    <lineage>
        <taxon>Eukaryota</taxon>
        <taxon>Viridiplantae</taxon>
        <taxon>Streptophyta</taxon>
        <taxon>Embryophyta</taxon>
        <taxon>Tracheophyta</taxon>
        <taxon>Spermatophyta</taxon>
        <taxon>Magnoliopsida</taxon>
        <taxon>eudicotyledons</taxon>
        <taxon>Gunneridae</taxon>
        <taxon>Pentapetalae</taxon>
        <taxon>asterids</taxon>
        <taxon>campanulids</taxon>
        <taxon>Asterales</taxon>
        <taxon>Asteraceae</taxon>
        <taxon>Carduoideae</taxon>
        <taxon>Cardueae</taxon>
        <taxon>Arctiinae</taxon>
        <taxon>Arctium</taxon>
    </lineage>
</organism>
<sequence>MVHRQGAAVWGGASTFNRLMRYAYPQVKLIDFSPGEKHLVTYSSHETSTPHDSHELERPKRCSYVSGTVCVAEPHSNFATAVPGGSTDLGPRI</sequence>
<protein>
    <submittedName>
        <fullName evidence="1">Uncharacterized protein</fullName>
    </submittedName>
</protein>
<dbReference type="EMBL" id="CM042055">
    <property type="protein sequence ID" value="KAI3701739.1"/>
    <property type="molecule type" value="Genomic_DNA"/>
</dbReference>
<gene>
    <name evidence="1" type="ORF">L6452_27048</name>
</gene>
<keyword evidence="2" id="KW-1185">Reference proteome</keyword>
<evidence type="ECO:0000313" key="2">
    <source>
        <dbReference type="Proteomes" id="UP001055879"/>
    </source>
</evidence>
<dbReference type="Proteomes" id="UP001055879">
    <property type="component" value="Linkage Group LG09"/>
</dbReference>
<evidence type="ECO:0000313" key="1">
    <source>
        <dbReference type="EMBL" id="KAI3701739.1"/>
    </source>
</evidence>
<accession>A0ACB8ZWL1</accession>
<reference evidence="2" key="1">
    <citation type="journal article" date="2022" name="Mol. Ecol. Resour.">
        <title>The genomes of chicory, endive, great burdock and yacon provide insights into Asteraceae palaeo-polyploidization history and plant inulin production.</title>
        <authorList>
            <person name="Fan W."/>
            <person name="Wang S."/>
            <person name="Wang H."/>
            <person name="Wang A."/>
            <person name="Jiang F."/>
            <person name="Liu H."/>
            <person name="Zhao H."/>
            <person name="Xu D."/>
            <person name="Zhang Y."/>
        </authorList>
    </citation>
    <scope>NUCLEOTIDE SEQUENCE [LARGE SCALE GENOMIC DNA]</scope>
    <source>
        <strain evidence="2">cv. Niubang</strain>
    </source>
</reference>
<reference evidence="1 2" key="2">
    <citation type="journal article" date="2022" name="Mol. Ecol. Resour.">
        <title>The genomes of chicory, endive, great burdock and yacon provide insights into Asteraceae paleo-polyploidization history and plant inulin production.</title>
        <authorList>
            <person name="Fan W."/>
            <person name="Wang S."/>
            <person name="Wang H."/>
            <person name="Wang A."/>
            <person name="Jiang F."/>
            <person name="Liu H."/>
            <person name="Zhao H."/>
            <person name="Xu D."/>
            <person name="Zhang Y."/>
        </authorList>
    </citation>
    <scope>NUCLEOTIDE SEQUENCE [LARGE SCALE GENOMIC DNA]</scope>
    <source>
        <strain evidence="2">cv. Niubang</strain>
    </source>
</reference>